<dbReference type="VEuPathDB" id="CryptoDB:GNI_078970"/>
<evidence type="ECO:0000256" key="2">
    <source>
        <dbReference type="ARBA" id="ARBA00004370"/>
    </source>
</evidence>
<keyword evidence="5" id="KW-0679">Respiratory chain</keyword>
<evidence type="ECO:0000256" key="9">
    <source>
        <dbReference type="ARBA" id="ARBA00022989"/>
    </source>
</evidence>
<keyword evidence="4" id="KW-0813">Transport</keyword>
<accession>A0A023B6J2</accession>
<protein>
    <submittedName>
        <fullName evidence="13">Alternative oxidase</fullName>
    </submittedName>
</protein>
<organism evidence="13 14">
    <name type="scientific">Gregarina niphandrodes</name>
    <name type="common">Septate eugregarine</name>
    <dbReference type="NCBI Taxonomy" id="110365"/>
    <lineage>
        <taxon>Eukaryota</taxon>
        <taxon>Sar</taxon>
        <taxon>Alveolata</taxon>
        <taxon>Apicomplexa</taxon>
        <taxon>Conoidasida</taxon>
        <taxon>Gregarinasina</taxon>
        <taxon>Eugregarinorida</taxon>
        <taxon>Gregarinidae</taxon>
        <taxon>Gregarina</taxon>
    </lineage>
</organism>
<keyword evidence="11" id="KW-0408">Iron</keyword>
<dbReference type="Gene3D" id="1.20.1260.140">
    <property type="entry name" value="Alternative oxidase"/>
    <property type="match status" value="1"/>
</dbReference>
<dbReference type="OrthoDB" id="16906at2759"/>
<dbReference type="GeneID" id="22912874"/>
<sequence length="301" mass="33686">MLLKNRPLKTLATLRARGAATAAAVWTPPVHMCSDLDGCSADSGVMMPTSVHWRNAARNSIGEVDVRLPHPAWSKAEREAVGVEHTKPETLVDRAAYSTIWVLRRVFDLATGYTFGVKDEACMIRRVVFLETVAAVPGMVGAALRHLKSLRRMRNDYGFIHSLLEEAENERMHLMTALLLHEPSKIVRAAVIAAQALFLAWYTTMYALSPRFCHRLVGYLEEEAVKTYTHLLHLQDTGKLPGFDIPAPRAARAYWNLPDDASLREVWDCIRADEAHHREVNHTFADLTAVPNAVNPFPPGY</sequence>
<keyword evidence="14" id="KW-1185">Reference proteome</keyword>
<dbReference type="PANTHER" id="PTHR31803:SF3">
    <property type="entry name" value="ALTERNATIVE OXIDASE"/>
    <property type="match status" value="1"/>
</dbReference>
<keyword evidence="6" id="KW-0812">Transmembrane</keyword>
<dbReference type="RefSeq" id="XP_011130587.1">
    <property type="nucleotide sequence ID" value="XM_011132285.1"/>
</dbReference>
<evidence type="ECO:0000256" key="3">
    <source>
        <dbReference type="ARBA" id="ARBA00008388"/>
    </source>
</evidence>
<dbReference type="AlphaFoldDB" id="A0A023B6J2"/>
<dbReference type="GO" id="GO:0009916">
    <property type="term" value="F:alternative oxidase activity"/>
    <property type="evidence" value="ECO:0007669"/>
    <property type="project" value="InterPro"/>
</dbReference>
<keyword evidence="8" id="KW-0249">Electron transport</keyword>
<dbReference type="OMA" id="RFLRWGM"/>
<dbReference type="GO" id="GO:0016020">
    <property type="term" value="C:membrane"/>
    <property type="evidence" value="ECO:0007669"/>
    <property type="project" value="UniProtKB-SubCell"/>
</dbReference>
<dbReference type="PANTHER" id="PTHR31803">
    <property type="entry name" value="ALTERNATIVE OXIDASE"/>
    <property type="match status" value="1"/>
</dbReference>
<dbReference type="GO" id="GO:0046872">
    <property type="term" value="F:metal ion binding"/>
    <property type="evidence" value="ECO:0007669"/>
    <property type="project" value="UniProtKB-KW"/>
</dbReference>
<keyword evidence="10" id="KW-0560">Oxidoreductase</keyword>
<name>A0A023B6J2_GRENI</name>
<proteinExistence type="inferred from homology"/>
<evidence type="ECO:0000313" key="14">
    <source>
        <dbReference type="Proteomes" id="UP000019763"/>
    </source>
</evidence>
<evidence type="ECO:0000256" key="8">
    <source>
        <dbReference type="ARBA" id="ARBA00022982"/>
    </source>
</evidence>
<reference evidence="13" key="1">
    <citation type="submission" date="2013-12" db="EMBL/GenBank/DDBJ databases">
        <authorList>
            <person name="Omoto C.K."/>
            <person name="Sibley D."/>
            <person name="Venepally P."/>
            <person name="Hadjithomas M."/>
            <person name="Karamycheva S."/>
            <person name="Brunk B."/>
            <person name="Roos D."/>
            <person name="Caler E."/>
            <person name="Lorenzi H."/>
        </authorList>
    </citation>
    <scope>NUCLEOTIDE SEQUENCE</scope>
</reference>
<keyword evidence="7" id="KW-0479">Metal-binding</keyword>
<comment type="similarity">
    <text evidence="3">Belongs to the alternative oxidase family.</text>
</comment>
<dbReference type="eggNOG" id="ENOG502QSB5">
    <property type="taxonomic scope" value="Eukaryota"/>
</dbReference>
<comment type="subcellular location">
    <subcellularLocation>
        <location evidence="2">Membrane</location>
    </subcellularLocation>
</comment>
<evidence type="ECO:0000313" key="13">
    <source>
        <dbReference type="EMBL" id="EZG66578.1"/>
    </source>
</evidence>
<gene>
    <name evidence="13" type="ORF">GNI_078970</name>
</gene>
<comment type="caution">
    <text evidence="13">The sequence shown here is derived from an EMBL/GenBank/DDBJ whole genome shotgun (WGS) entry which is preliminary data.</text>
</comment>
<dbReference type="GO" id="GO:0005739">
    <property type="term" value="C:mitochondrion"/>
    <property type="evidence" value="ECO:0007669"/>
    <property type="project" value="TreeGrafter"/>
</dbReference>
<dbReference type="Proteomes" id="UP000019763">
    <property type="component" value="Unassembled WGS sequence"/>
</dbReference>
<evidence type="ECO:0000256" key="5">
    <source>
        <dbReference type="ARBA" id="ARBA00022660"/>
    </source>
</evidence>
<dbReference type="GO" id="GO:0010230">
    <property type="term" value="P:alternative respiration"/>
    <property type="evidence" value="ECO:0007669"/>
    <property type="project" value="TreeGrafter"/>
</dbReference>
<evidence type="ECO:0000256" key="11">
    <source>
        <dbReference type="ARBA" id="ARBA00023004"/>
    </source>
</evidence>
<evidence type="ECO:0000256" key="4">
    <source>
        <dbReference type="ARBA" id="ARBA00022448"/>
    </source>
</evidence>
<evidence type="ECO:0000256" key="7">
    <source>
        <dbReference type="ARBA" id="ARBA00022723"/>
    </source>
</evidence>
<dbReference type="EMBL" id="AFNH02000591">
    <property type="protein sequence ID" value="EZG66578.1"/>
    <property type="molecule type" value="Genomic_DNA"/>
</dbReference>
<evidence type="ECO:0000256" key="10">
    <source>
        <dbReference type="ARBA" id="ARBA00023002"/>
    </source>
</evidence>
<dbReference type="InterPro" id="IPR002680">
    <property type="entry name" value="AOX"/>
</dbReference>
<evidence type="ECO:0000256" key="12">
    <source>
        <dbReference type="ARBA" id="ARBA00023136"/>
    </source>
</evidence>
<evidence type="ECO:0000256" key="6">
    <source>
        <dbReference type="ARBA" id="ARBA00022692"/>
    </source>
</evidence>
<dbReference type="Pfam" id="PF01786">
    <property type="entry name" value="AOX"/>
    <property type="match status" value="1"/>
</dbReference>
<keyword evidence="9" id="KW-1133">Transmembrane helix</keyword>
<evidence type="ECO:0000256" key="1">
    <source>
        <dbReference type="ARBA" id="ARBA00001962"/>
    </source>
</evidence>
<comment type="cofactor">
    <cofactor evidence="1">
        <name>Fe cation</name>
        <dbReference type="ChEBI" id="CHEBI:24875"/>
    </cofactor>
</comment>
<keyword evidence="12" id="KW-0472">Membrane</keyword>
<dbReference type="InterPro" id="IPR038659">
    <property type="entry name" value="AOX_sf"/>
</dbReference>